<reference evidence="1 2" key="1">
    <citation type="submission" date="2013-02" db="EMBL/GenBank/DDBJ databases">
        <authorList>
            <person name="Harkins D.M."/>
            <person name="Durkin A.S."/>
            <person name="Brinkac L.M."/>
            <person name="Haft D.H."/>
            <person name="Selengut J.D."/>
            <person name="Sanka R."/>
            <person name="DePew J."/>
            <person name="Purushe J."/>
            <person name="Haake D.A."/>
            <person name="Matsunaga J."/>
            <person name="Vinetz J.M."/>
            <person name="Sutton G.G."/>
            <person name="Nierman W.C."/>
            <person name="Fouts D.E."/>
        </authorList>
    </citation>
    <scope>NUCLEOTIDE SEQUENCE [LARGE SCALE GENOMIC DNA]</scope>
    <source>
        <strain evidence="1 2">Ecochallenge</strain>
    </source>
</reference>
<gene>
    <name evidence="1" type="ORF">LEP1GSC043_1382</name>
</gene>
<accession>N1U4Y9</accession>
<dbReference type="EMBL" id="AHMI02000197">
    <property type="protein sequence ID" value="EMY14097.1"/>
    <property type="molecule type" value="Genomic_DNA"/>
</dbReference>
<name>N1U4Y9_9LEPT</name>
<organism evidence="1 2">
    <name type="scientific">Leptospira weilii str. Ecochallenge</name>
    <dbReference type="NCBI Taxonomy" id="1049986"/>
    <lineage>
        <taxon>Bacteria</taxon>
        <taxon>Pseudomonadati</taxon>
        <taxon>Spirochaetota</taxon>
        <taxon>Spirochaetia</taxon>
        <taxon>Leptospirales</taxon>
        <taxon>Leptospiraceae</taxon>
        <taxon>Leptospira</taxon>
    </lineage>
</organism>
<evidence type="ECO:0000313" key="2">
    <source>
        <dbReference type="Proteomes" id="UP000012249"/>
    </source>
</evidence>
<sequence>MERKKLNKTLFTKAFQVASHFIYETRELRRRLIGSRCTLVSYSPKLSTVELTLNYCVENEF</sequence>
<proteinExistence type="predicted"/>
<dbReference type="Proteomes" id="UP000012249">
    <property type="component" value="Unassembled WGS sequence"/>
</dbReference>
<dbReference type="AlphaFoldDB" id="N1U4Y9"/>
<comment type="caution">
    <text evidence="1">The sequence shown here is derived from an EMBL/GenBank/DDBJ whole genome shotgun (WGS) entry which is preliminary data.</text>
</comment>
<evidence type="ECO:0000313" key="1">
    <source>
        <dbReference type="EMBL" id="EMY14097.1"/>
    </source>
</evidence>
<protein>
    <submittedName>
        <fullName evidence="1">Uncharacterized protein</fullName>
    </submittedName>
</protein>